<comment type="caution">
    <text evidence="3">The sequence shown here is derived from an EMBL/GenBank/DDBJ whole genome shotgun (WGS) entry which is preliminary data.</text>
</comment>
<accession>A0ABU5VSW8</accession>
<evidence type="ECO:0000313" key="4">
    <source>
        <dbReference type="Proteomes" id="UP001302274"/>
    </source>
</evidence>
<dbReference type="Gene3D" id="3.30.300.90">
    <property type="entry name" value="BolA-like"/>
    <property type="match status" value="1"/>
</dbReference>
<gene>
    <name evidence="3" type="ORF">SHI21_08065</name>
</gene>
<dbReference type="Pfam" id="PF01722">
    <property type="entry name" value="BolA"/>
    <property type="match status" value="1"/>
</dbReference>
<dbReference type="InterPro" id="IPR002634">
    <property type="entry name" value="BolA"/>
</dbReference>
<evidence type="ECO:0000256" key="2">
    <source>
        <dbReference type="RuleBase" id="RU003860"/>
    </source>
</evidence>
<dbReference type="EMBL" id="JAYGJQ010000001">
    <property type="protein sequence ID" value="MEA9356152.1"/>
    <property type="molecule type" value="Genomic_DNA"/>
</dbReference>
<dbReference type="RefSeq" id="WP_323575830.1">
    <property type="nucleotide sequence ID" value="NZ_JAYGJQ010000001.1"/>
</dbReference>
<dbReference type="SUPFAM" id="SSF82657">
    <property type="entry name" value="BolA-like"/>
    <property type="match status" value="1"/>
</dbReference>
<dbReference type="PIRSF" id="PIRSF003113">
    <property type="entry name" value="BolA"/>
    <property type="match status" value="1"/>
</dbReference>
<dbReference type="PANTHER" id="PTHR46229:SF2">
    <property type="entry name" value="BOLA-LIKE PROTEIN 1"/>
    <property type="match status" value="1"/>
</dbReference>
<organism evidence="3 4">
    <name type="scientific">Bacteriovorax antarcticus</name>
    <dbReference type="NCBI Taxonomy" id="3088717"/>
    <lineage>
        <taxon>Bacteria</taxon>
        <taxon>Pseudomonadati</taxon>
        <taxon>Bdellovibrionota</taxon>
        <taxon>Bacteriovoracia</taxon>
        <taxon>Bacteriovoracales</taxon>
        <taxon>Bacteriovoracaceae</taxon>
        <taxon>Bacteriovorax</taxon>
    </lineage>
</organism>
<reference evidence="3 4" key="1">
    <citation type="submission" date="2023-11" db="EMBL/GenBank/DDBJ databases">
        <title>A Novel Polar Bacteriovorax (B. antarcticus) Isolated from the Biocrust in Antarctica.</title>
        <authorList>
            <person name="Mun W."/>
            <person name="Choi S.Y."/>
            <person name="Mitchell R.J."/>
        </authorList>
    </citation>
    <scope>NUCLEOTIDE SEQUENCE [LARGE SCALE GENOMIC DNA]</scope>
    <source>
        <strain evidence="3 4">PP10</strain>
    </source>
</reference>
<dbReference type="PANTHER" id="PTHR46229">
    <property type="entry name" value="BOLA TRANSCRIPTION REGULATOR"/>
    <property type="match status" value="1"/>
</dbReference>
<sequence length="85" mass="9479">MAFENVKALIKSGLPDAHVEVNDMTGTADHLDIMIVSDQFKGKMLIAQHQMVMDLLKESLKAEIHAVQLKTMDFATAEKRGIQLK</sequence>
<comment type="similarity">
    <text evidence="1 2">Belongs to the BolA/IbaG family.</text>
</comment>
<name>A0ABU5VSW8_9BACT</name>
<evidence type="ECO:0000313" key="3">
    <source>
        <dbReference type="EMBL" id="MEA9356152.1"/>
    </source>
</evidence>
<dbReference type="InterPro" id="IPR036065">
    <property type="entry name" value="BolA-like_sf"/>
</dbReference>
<dbReference type="InterPro" id="IPR050961">
    <property type="entry name" value="BolA/IbaG_stress_morph_reg"/>
</dbReference>
<keyword evidence="4" id="KW-1185">Reference proteome</keyword>
<protein>
    <submittedName>
        <fullName evidence="3">BolA family protein</fullName>
    </submittedName>
</protein>
<evidence type="ECO:0000256" key="1">
    <source>
        <dbReference type="ARBA" id="ARBA00005578"/>
    </source>
</evidence>
<proteinExistence type="inferred from homology"/>
<dbReference type="Proteomes" id="UP001302274">
    <property type="component" value="Unassembled WGS sequence"/>
</dbReference>